<reference evidence="4 5" key="1">
    <citation type="submission" date="2019-06" db="EMBL/GenBank/DDBJ databases">
        <title>Desulfobotulus mexicanus sp. nov., a novel sulfate-reducing bacterium isolated from the sediment of an alkaline crater lake in Mexico.</title>
        <authorList>
            <person name="Hirschler-Rea A."/>
        </authorList>
    </citation>
    <scope>NUCLEOTIDE SEQUENCE [LARGE SCALE GENOMIC DNA]</scope>
    <source>
        <strain evidence="4 5">PAR22N</strain>
    </source>
</reference>
<sequence>MKFPGRIILILLMALTFTAQAEPERKLTGISLDWEPYIGAQMPRQGYVAQIVREAFEAGGGYTMDIEFMAWTWVVALADSGRYDFYFPEYYDTKLEEKYYISDPIPGGPLVFFKRKDTNIQYKNLQDLRPHKIGTVRGYVNTPEFDSADYLTKVEAMTDMDNIRNLLDGKIQLMIMDKYVGLHLLRTQTSGRAMEVEVMNPPLGVNDLHVCFPRNAENAEIHLEALNQGLQMLKDSGRIKEIMQSHGF</sequence>
<dbReference type="PANTHER" id="PTHR35936:SF25">
    <property type="entry name" value="ABC TRANSPORTER SUBSTRATE-BINDING PROTEIN"/>
    <property type="match status" value="1"/>
</dbReference>
<dbReference type="Gene3D" id="3.40.190.10">
    <property type="entry name" value="Periplasmic binding protein-like II"/>
    <property type="match status" value="2"/>
</dbReference>
<dbReference type="OrthoDB" id="5296159at2"/>
<evidence type="ECO:0000313" key="4">
    <source>
        <dbReference type="EMBL" id="TYT73807.1"/>
    </source>
</evidence>
<evidence type="ECO:0000256" key="2">
    <source>
        <dbReference type="SAM" id="SignalP"/>
    </source>
</evidence>
<dbReference type="RefSeq" id="WP_139450175.1">
    <property type="nucleotide sequence ID" value="NZ_VDMB01000020.1"/>
</dbReference>
<keyword evidence="1 2" id="KW-0732">Signal</keyword>
<accession>A0A5S5MDM3</accession>
<protein>
    <submittedName>
        <fullName evidence="4">Transporter substrate-binding domain-containing protein</fullName>
    </submittedName>
</protein>
<evidence type="ECO:0000259" key="3">
    <source>
        <dbReference type="Pfam" id="PF00497"/>
    </source>
</evidence>
<dbReference type="EMBL" id="VDMB01000020">
    <property type="protein sequence ID" value="TYT73807.1"/>
    <property type="molecule type" value="Genomic_DNA"/>
</dbReference>
<evidence type="ECO:0000256" key="1">
    <source>
        <dbReference type="ARBA" id="ARBA00022729"/>
    </source>
</evidence>
<keyword evidence="5" id="KW-1185">Reference proteome</keyword>
<dbReference type="SUPFAM" id="SSF53850">
    <property type="entry name" value="Periplasmic binding protein-like II"/>
    <property type="match status" value="1"/>
</dbReference>
<dbReference type="PANTHER" id="PTHR35936">
    <property type="entry name" value="MEMBRANE-BOUND LYTIC MUREIN TRANSGLYCOSYLASE F"/>
    <property type="match status" value="1"/>
</dbReference>
<organism evidence="4 5">
    <name type="scientific">Desulfobotulus mexicanus</name>
    <dbReference type="NCBI Taxonomy" id="2586642"/>
    <lineage>
        <taxon>Bacteria</taxon>
        <taxon>Pseudomonadati</taxon>
        <taxon>Thermodesulfobacteriota</taxon>
        <taxon>Desulfobacteria</taxon>
        <taxon>Desulfobacterales</taxon>
        <taxon>Desulfobacteraceae</taxon>
        <taxon>Desulfobotulus</taxon>
    </lineage>
</organism>
<comment type="caution">
    <text evidence="4">The sequence shown here is derived from an EMBL/GenBank/DDBJ whole genome shotgun (WGS) entry which is preliminary data.</text>
</comment>
<feature type="chain" id="PRO_5024370811" evidence="2">
    <location>
        <begin position="22"/>
        <end position="248"/>
    </location>
</feature>
<dbReference type="AlphaFoldDB" id="A0A5S5MDM3"/>
<feature type="domain" description="Solute-binding protein family 3/N-terminal" evidence="3">
    <location>
        <begin position="33"/>
        <end position="245"/>
    </location>
</feature>
<feature type="signal peptide" evidence="2">
    <location>
        <begin position="1"/>
        <end position="21"/>
    </location>
</feature>
<dbReference type="InterPro" id="IPR001638">
    <property type="entry name" value="Solute-binding_3/MltF_N"/>
</dbReference>
<gene>
    <name evidence="4" type="ORF">FIM25_13255</name>
</gene>
<evidence type="ECO:0000313" key="5">
    <source>
        <dbReference type="Proteomes" id="UP000321899"/>
    </source>
</evidence>
<proteinExistence type="predicted"/>
<name>A0A5S5MDM3_9BACT</name>
<dbReference type="Proteomes" id="UP000321899">
    <property type="component" value="Unassembled WGS sequence"/>
</dbReference>
<dbReference type="Pfam" id="PF00497">
    <property type="entry name" value="SBP_bac_3"/>
    <property type="match status" value="1"/>
</dbReference>